<reference evidence="2 3" key="1">
    <citation type="journal article" date="2018" name="Genome Res.">
        <title>The genomic architecture and molecular evolution of ant odorant receptors.</title>
        <authorList>
            <person name="McKenzie S.K."/>
            <person name="Kronauer D.J.C."/>
        </authorList>
    </citation>
    <scope>NUCLEOTIDE SEQUENCE [LARGE SCALE GENOMIC DNA]</scope>
    <source>
        <strain evidence="2">Clonal line C1</strain>
    </source>
</reference>
<dbReference type="Proteomes" id="UP000279307">
    <property type="component" value="Chromosome 9"/>
</dbReference>
<organism evidence="2 3">
    <name type="scientific">Ooceraea biroi</name>
    <name type="common">Clonal raider ant</name>
    <name type="synonym">Cerapachys biroi</name>
    <dbReference type="NCBI Taxonomy" id="2015173"/>
    <lineage>
        <taxon>Eukaryota</taxon>
        <taxon>Metazoa</taxon>
        <taxon>Ecdysozoa</taxon>
        <taxon>Arthropoda</taxon>
        <taxon>Hexapoda</taxon>
        <taxon>Insecta</taxon>
        <taxon>Pterygota</taxon>
        <taxon>Neoptera</taxon>
        <taxon>Endopterygota</taxon>
        <taxon>Hymenoptera</taxon>
        <taxon>Apocrita</taxon>
        <taxon>Aculeata</taxon>
        <taxon>Formicoidea</taxon>
        <taxon>Formicidae</taxon>
        <taxon>Dorylinae</taxon>
        <taxon>Ooceraea</taxon>
    </lineage>
</organism>
<evidence type="ECO:0000313" key="2">
    <source>
        <dbReference type="EMBL" id="RLU18671.1"/>
    </source>
</evidence>
<evidence type="ECO:0000256" key="1">
    <source>
        <dbReference type="SAM" id="MobiDB-lite"/>
    </source>
</evidence>
<evidence type="ECO:0000313" key="3">
    <source>
        <dbReference type="Proteomes" id="UP000279307"/>
    </source>
</evidence>
<dbReference type="AlphaFoldDB" id="A0A3L8DEB6"/>
<comment type="caution">
    <text evidence="2">The sequence shown here is derived from an EMBL/GenBank/DDBJ whole genome shotgun (WGS) entry which is preliminary data.</text>
</comment>
<protein>
    <submittedName>
        <fullName evidence="2">Uncharacterized protein</fullName>
    </submittedName>
</protein>
<dbReference type="EMBL" id="QOIP01000009">
    <property type="protein sequence ID" value="RLU18671.1"/>
    <property type="molecule type" value="Genomic_DNA"/>
</dbReference>
<proteinExistence type="predicted"/>
<feature type="region of interest" description="Disordered" evidence="1">
    <location>
        <begin position="217"/>
        <end position="244"/>
    </location>
</feature>
<sequence>MLKRIPRTICMGVHNAPVEISTFDGRPSEEFDRIPDQHWIVTVKPCLGDIDTGLVLAGGGGGGRAGSREKGKRESDAIINMFINEGSDYIASTLKNGRCDMQNRRHAKAGRSEDKPYCRIVKFAGNQFSKYKSWKGAAYARSEHRTGKEEGNDDGITSIALNNAIMDATIAITAMFKHHHRNLSAGARDPEFQKNVNVGPGERIDIDEGTVHVTFRPTGSRIPPDSAPGHSGGRSQIITAGRDANLEKVWKSEVD</sequence>
<gene>
    <name evidence="2" type="ORF">DMN91_009028</name>
</gene>
<accession>A0A3L8DEB6</accession>
<name>A0A3L8DEB6_OOCBI</name>